<name>A0A816MZQ0_BRANA</name>
<protein>
    <submittedName>
        <fullName evidence="1">(rape) hypothetical protein</fullName>
    </submittedName>
</protein>
<organism evidence="1">
    <name type="scientific">Brassica napus</name>
    <name type="common">Rape</name>
    <dbReference type="NCBI Taxonomy" id="3708"/>
    <lineage>
        <taxon>Eukaryota</taxon>
        <taxon>Viridiplantae</taxon>
        <taxon>Streptophyta</taxon>
        <taxon>Embryophyta</taxon>
        <taxon>Tracheophyta</taxon>
        <taxon>Spermatophyta</taxon>
        <taxon>Magnoliopsida</taxon>
        <taxon>eudicotyledons</taxon>
        <taxon>Gunneridae</taxon>
        <taxon>Pentapetalae</taxon>
        <taxon>rosids</taxon>
        <taxon>malvids</taxon>
        <taxon>Brassicales</taxon>
        <taxon>Brassicaceae</taxon>
        <taxon>Brassiceae</taxon>
        <taxon>Brassica</taxon>
    </lineage>
</organism>
<reference evidence="1" key="1">
    <citation type="submission" date="2021-01" db="EMBL/GenBank/DDBJ databases">
        <authorList>
            <consortium name="Genoscope - CEA"/>
            <person name="William W."/>
        </authorList>
    </citation>
    <scope>NUCLEOTIDE SEQUENCE</scope>
</reference>
<gene>
    <name evidence="1" type="ORF">DARMORV10_C07P39000.1</name>
</gene>
<accession>A0A816MZQ0</accession>
<sequence>MPPFIPDMEAKTYTFQVIGGSDDDGDDMPDAIQFLLRLKLEGAVVRQIQLVLRRRRRPTHFPRWLRRRVWLEMD</sequence>
<dbReference type="EMBL" id="HG994371">
    <property type="protein sequence ID" value="CAF2009608.1"/>
    <property type="molecule type" value="Genomic_DNA"/>
</dbReference>
<dbReference type="AlphaFoldDB" id="A0A816MZQ0"/>
<evidence type="ECO:0000313" key="1">
    <source>
        <dbReference type="EMBL" id="CAF2009608.1"/>
    </source>
</evidence>
<proteinExistence type="predicted"/>
<dbReference type="Proteomes" id="UP001295469">
    <property type="component" value="Chromosome C07"/>
</dbReference>